<evidence type="ECO:0000313" key="1">
    <source>
        <dbReference type="EMBL" id="GAA1399171.1"/>
    </source>
</evidence>
<accession>A0ABN1Y6H7</accession>
<sequence length="78" mass="8545">MPIYTPTVGEVVRDLAHRDFTGKPVEAVYMDTLAKLVYLRPLAGGCEWTTAPEAIQALPAPRFITVQHPSRPRAADVA</sequence>
<dbReference type="Proteomes" id="UP001499863">
    <property type="component" value="Unassembled WGS sequence"/>
</dbReference>
<evidence type="ECO:0000313" key="2">
    <source>
        <dbReference type="Proteomes" id="UP001499863"/>
    </source>
</evidence>
<protein>
    <recommendedName>
        <fullName evidence="3">Transposase</fullName>
    </recommendedName>
</protein>
<dbReference type="RefSeq" id="WP_344337504.1">
    <property type="nucleotide sequence ID" value="NZ_BAAAKJ010000214.1"/>
</dbReference>
<evidence type="ECO:0008006" key="3">
    <source>
        <dbReference type="Google" id="ProtNLM"/>
    </source>
</evidence>
<dbReference type="EMBL" id="BAAAKJ010000214">
    <property type="protein sequence ID" value="GAA1399171.1"/>
    <property type="molecule type" value="Genomic_DNA"/>
</dbReference>
<organism evidence="1 2">
    <name type="scientific">Kitasatospora putterlickiae</name>
    <dbReference type="NCBI Taxonomy" id="221725"/>
    <lineage>
        <taxon>Bacteria</taxon>
        <taxon>Bacillati</taxon>
        <taxon>Actinomycetota</taxon>
        <taxon>Actinomycetes</taxon>
        <taxon>Kitasatosporales</taxon>
        <taxon>Streptomycetaceae</taxon>
        <taxon>Kitasatospora</taxon>
    </lineage>
</organism>
<proteinExistence type="predicted"/>
<keyword evidence="2" id="KW-1185">Reference proteome</keyword>
<name>A0ABN1Y6H7_9ACTN</name>
<comment type="caution">
    <text evidence="1">The sequence shown here is derived from an EMBL/GenBank/DDBJ whole genome shotgun (WGS) entry which is preliminary data.</text>
</comment>
<gene>
    <name evidence="1" type="ORF">GCM10009639_38500</name>
</gene>
<reference evidence="1 2" key="1">
    <citation type="journal article" date="2019" name="Int. J. Syst. Evol. Microbiol.">
        <title>The Global Catalogue of Microorganisms (GCM) 10K type strain sequencing project: providing services to taxonomists for standard genome sequencing and annotation.</title>
        <authorList>
            <consortium name="The Broad Institute Genomics Platform"/>
            <consortium name="The Broad Institute Genome Sequencing Center for Infectious Disease"/>
            <person name="Wu L."/>
            <person name="Ma J."/>
        </authorList>
    </citation>
    <scope>NUCLEOTIDE SEQUENCE [LARGE SCALE GENOMIC DNA]</scope>
    <source>
        <strain evidence="1 2">JCM 12393</strain>
    </source>
</reference>